<keyword evidence="3 6" id="KW-0812">Transmembrane</keyword>
<dbReference type="EMBL" id="QEKW01000005">
    <property type="protein sequence ID" value="PVZ10191.1"/>
    <property type="molecule type" value="Genomic_DNA"/>
</dbReference>
<feature type="transmembrane region" description="Helical" evidence="6">
    <location>
        <begin position="157"/>
        <end position="180"/>
    </location>
</feature>
<protein>
    <submittedName>
        <fullName evidence="7">Threonine/homoserine/homoserine lactone efflux protein</fullName>
    </submittedName>
</protein>
<evidence type="ECO:0000256" key="4">
    <source>
        <dbReference type="ARBA" id="ARBA00022989"/>
    </source>
</evidence>
<evidence type="ECO:0000313" key="7">
    <source>
        <dbReference type="EMBL" id="PVZ10191.1"/>
    </source>
</evidence>
<evidence type="ECO:0000256" key="2">
    <source>
        <dbReference type="ARBA" id="ARBA00022475"/>
    </source>
</evidence>
<name>A0A2U1FDA8_9PSEU</name>
<organism evidence="7 8">
    <name type="scientific">Actinomycetospora cinnamomea</name>
    <dbReference type="NCBI Taxonomy" id="663609"/>
    <lineage>
        <taxon>Bacteria</taxon>
        <taxon>Bacillati</taxon>
        <taxon>Actinomycetota</taxon>
        <taxon>Actinomycetes</taxon>
        <taxon>Pseudonocardiales</taxon>
        <taxon>Pseudonocardiaceae</taxon>
        <taxon>Actinomycetospora</taxon>
    </lineage>
</organism>
<keyword evidence="4 6" id="KW-1133">Transmembrane helix</keyword>
<accession>A0A2U1FDA8</accession>
<reference evidence="7 8" key="1">
    <citation type="submission" date="2018-04" db="EMBL/GenBank/DDBJ databases">
        <title>Genomic Encyclopedia of Type Strains, Phase IV (KMG-IV): sequencing the most valuable type-strain genomes for metagenomic binning, comparative biology and taxonomic classification.</title>
        <authorList>
            <person name="Goeker M."/>
        </authorList>
    </citation>
    <scope>NUCLEOTIDE SEQUENCE [LARGE SCALE GENOMIC DNA]</scope>
    <source>
        <strain evidence="7 8">DSM 45771</strain>
    </source>
</reference>
<evidence type="ECO:0000256" key="3">
    <source>
        <dbReference type="ARBA" id="ARBA00022692"/>
    </source>
</evidence>
<evidence type="ECO:0000256" key="5">
    <source>
        <dbReference type="ARBA" id="ARBA00023136"/>
    </source>
</evidence>
<dbReference type="PANTHER" id="PTHR30086">
    <property type="entry name" value="ARGININE EXPORTER PROTEIN ARGO"/>
    <property type="match status" value="1"/>
</dbReference>
<dbReference type="GO" id="GO:0015171">
    <property type="term" value="F:amino acid transmembrane transporter activity"/>
    <property type="evidence" value="ECO:0007669"/>
    <property type="project" value="TreeGrafter"/>
</dbReference>
<comment type="caution">
    <text evidence="7">The sequence shown here is derived from an EMBL/GenBank/DDBJ whole genome shotgun (WGS) entry which is preliminary data.</text>
</comment>
<dbReference type="InterPro" id="IPR001123">
    <property type="entry name" value="LeuE-type"/>
</dbReference>
<sequence>MHSFSWPTYGAFAAFALLLVIAPGPDFAVVVKNALVGGRRYGRWTSVGVTASNAVQGTAAALGVGALIVASQPLFEAVRWAGVVYLCWLGVQALRSAWRGPAAVPEDGEPVGDVASRWVRWRQGFLSNITNPKVLVFYLSVLPQFLQPGSSVVHGLALAYTHAAMSLAWLFLLVATLHTLRAWLARRRVRRSLDTLTGVALFGFAGRLATDSH</sequence>
<dbReference type="Proteomes" id="UP000245639">
    <property type="component" value="Unassembled WGS sequence"/>
</dbReference>
<dbReference type="PANTHER" id="PTHR30086:SF20">
    <property type="entry name" value="ARGININE EXPORTER PROTEIN ARGO-RELATED"/>
    <property type="match status" value="1"/>
</dbReference>
<keyword evidence="8" id="KW-1185">Reference proteome</keyword>
<evidence type="ECO:0000256" key="1">
    <source>
        <dbReference type="ARBA" id="ARBA00004651"/>
    </source>
</evidence>
<dbReference type="PIRSF" id="PIRSF006324">
    <property type="entry name" value="LeuE"/>
    <property type="match status" value="1"/>
</dbReference>
<dbReference type="GO" id="GO:0005886">
    <property type="term" value="C:plasma membrane"/>
    <property type="evidence" value="ECO:0007669"/>
    <property type="project" value="UniProtKB-SubCell"/>
</dbReference>
<gene>
    <name evidence="7" type="ORF">C8D89_105268</name>
</gene>
<evidence type="ECO:0000256" key="6">
    <source>
        <dbReference type="SAM" id="Phobius"/>
    </source>
</evidence>
<proteinExistence type="predicted"/>
<comment type="subcellular location">
    <subcellularLocation>
        <location evidence="1">Cell membrane</location>
        <topology evidence="1">Multi-pass membrane protein</topology>
    </subcellularLocation>
</comment>
<dbReference type="OrthoDB" id="3175972at2"/>
<dbReference type="AlphaFoldDB" id="A0A2U1FDA8"/>
<evidence type="ECO:0000313" key="8">
    <source>
        <dbReference type="Proteomes" id="UP000245639"/>
    </source>
</evidence>
<keyword evidence="2" id="KW-1003">Cell membrane</keyword>
<dbReference type="Pfam" id="PF01810">
    <property type="entry name" value="LysE"/>
    <property type="match status" value="1"/>
</dbReference>
<keyword evidence="5 6" id="KW-0472">Membrane</keyword>